<evidence type="ECO:0000313" key="2">
    <source>
        <dbReference type="EMBL" id="ACX76151.1"/>
    </source>
</evidence>
<feature type="region of interest" description="Disordered" evidence="1">
    <location>
        <begin position="62"/>
        <end position="85"/>
    </location>
</feature>
<gene>
    <name evidence="2" type="ordered locus">Fisuc_2566</name>
</gene>
<dbReference type="EMBL" id="CP001792">
    <property type="protein sequence ID" value="ACX76151.1"/>
    <property type="molecule type" value="Genomic_DNA"/>
</dbReference>
<evidence type="ECO:0000256" key="1">
    <source>
        <dbReference type="SAM" id="MobiDB-lite"/>
    </source>
</evidence>
<dbReference type="RefSeq" id="WP_015732343.1">
    <property type="nucleotide sequence ID" value="NC_013410.1"/>
</dbReference>
<dbReference type="Gene3D" id="3.40.800.10">
    <property type="entry name" value="Ureohydrolase domain"/>
    <property type="match status" value="1"/>
</dbReference>
<evidence type="ECO:0000313" key="3">
    <source>
        <dbReference type="Proteomes" id="UP000001497"/>
    </source>
</evidence>
<dbReference type="Proteomes" id="UP000001497">
    <property type="component" value="Chromosome"/>
</dbReference>
<keyword evidence="3" id="KW-1185">Reference proteome</keyword>
<dbReference type="Pfam" id="PF00491">
    <property type="entry name" value="Arginase"/>
    <property type="match status" value="1"/>
</dbReference>
<accession>A0ABN3Z0T4</accession>
<proteinExistence type="predicted"/>
<dbReference type="InterPro" id="IPR023696">
    <property type="entry name" value="Ureohydrolase_dom_sf"/>
</dbReference>
<feature type="compositionally biased region" description="Basic and acidic residues" evidence="1">
    <location>
        <begin position="65"/>
        <end position="79"/>
    </location>
</feature>
<reference evidence="2" key="1">
    <citation type="submission" date="2009-10" db="EMBL/GenBank/DDBJ databases">
        <title>Complete sequence of Fibrobacter succinogenes subsp. succinogenes S85.</title>
        <authorList>
            <consortium name="US DOE Joint Genome Institute"/>
            <person name="Lucas S."/>
            <person name="Copeland A."/>
            <person name="Lapidus A."/>
            <person name="Glavina del Rio T."/>
            <person name="Tice H."/>
            <person name="Bruce D."/>
            <person name="Goodwin L."/>
            <person name="Pitluck S."/>
            <person name="Chertkov O."/>
            <person name="Detter J.C."/>
            <person name="Han C."/>
            <person name="Tapia R."/>
            <person name="Larimer F."/>
            <person name="Land M."/>
            <person name="Hauser L."/>
            <person name="Kyrpides N."/>
            <person name="Mikhailova N."/>
            <person name="Weimer P.J."/>
            <person name="Stevenson D.M."/>
            <person name="Boyum J."/>
            <person name="Brumm P.I."/>
            <person name="Mead D."/>
        </authorList>
    </citation>
    <scope>NUCLEOTIDE SEQUENCE [LARGE SCALE GENOMIC DNA]</scope>
    <source>
        <strain evidence="2">S85</strain>
    </source>
</reference>
<name>A0ABN3Z0T4_FIBSS</name>
<protein>
    <recommendedName>
        <fullName evidence="4">Arginase family protein</fullName>
    </recommendedName>
</protein>
<dbReference type="SUPFAM" id="SSF52768">
    <property type="entry name" value="Arginase/deacetylase"/>
    <property type="match status" value="1"/>
</dbReference>
<evidence type="ECO:0008006" key="4">
    <source>
        <dbReference type="Google" id="ProtNLM"/>
    </source>
</evidence>
<sequence length="290" mass="32616">MMITVQDFTGVYAEQAFMQELRATAETSKDVRWLNCTKIVGTDCYCDDDAIKEINELIDNAESNSKSESDRNIKNRDNSTSDIAPQPGIHFFDNGNYHYMSKLWTDRVQESFTLIVFDHHPDMQPPRFGGILSCGGWVKEVLENNKFIQNVIIIGVKDELVETVREELSQSGEANILEKVTFIKESELSTLPSIICSDSVNVFSSNLYISIDKDALSPVYAATNWDQGTLTFDALKDSITALTTGRKILGIDICGERAHDFEGDEHHTVQEADSLNSELNRDLVEFLNNL</sequence>
<dbReference type="InterPro" id="IPR006035">
    <property type="entry name" value="Ureohydrolase"/>
</dbReference>
<organism evidence="2 3">
    <name type="scientific">Fibrobacter succinogenes (strain ATCC 19169 / S85)</name>
    <dbReference type="NCBI Taxonomy" id="59374"/>
    <lineage>
        <taxon>Bacteria</taxon>
        <taxon>Pseudomonadati</taxon>
        <taxon>Fibrobacterota</taxon>
        <taxon>Fibrobacteria</taxon>
        <taxon>Fibrobacterales</taxon>
        <taxon>Fibrobacteraceae</taxon>
        <taxon>Fibrobacter</taxon>
    </lineage>
</organism>